<keyword evidence="8" id="KW-1185">Reference proteome</keyword>
<dbReference type="InterPro" id="IPR054613">
    <property type="entry name" value="Peptidase_S78_dom"/>
</dbReference>
<evidence type="ECO:0000256" key="4">
    <source>
        <dbReference type="SAM" id="Coils"/>
    </source>
</evidence>
<organism evidence="7 8">
    <name type="scientific">Rhodococcus aetherivorans</name>
    <dbReference type="NCBI Taxonomy" id="191292"/>
    <lineage>
        <taxon>Bacteria</taxon>
        <taxon>Bacillati</taxon>
        <taxon>Actinomycetota</taxon>
        <taxon>Actinomycetes</taxon>
        <taxon>Mycobacteriales</taxon>
        <taxon>Nocardiaceae</taxon>
        <taxon>Rhodococcus</taxon>
    </lineage>
</organism>
<evidence type="ECO:0000256" key="3">
    <source>
        <dbReference type="ARBA" id="ARBA00022801"/>
    </source>
</evidence>
<feature type="compositionally biased region" description="Acidic residues" evidence="5">
    <location>
        <begin position="218"/>
        <end position="249"/>
    </location>
</feature>
<dbReference type="Proteomes" id="UP000325466">
    <property type="component" value="Unassembled WGS sequence"/>
</dbReference>
<reference evidence="7 8" key="1">
    <citation type="journal article" date="2018" name="Biodegradation">
        <title>1,4-Dioxane degradation characteristics of Rhodococcus aetherivorans JCM 14343.</title>
        <authorList>
            <person name="Inoue D."/>
            <person name="Tsunoda T."/>
            <person name="Yamamoto N."/>
            <person name="Ike M."/>
            <person name="Sei K."/>
        </authorList>
    </citation>
    <scope>NUCLEOTIDE SEQUENCE [LARGE SCALE GENOMIC DNA]</scope>
    <source>
        <strain evidence="7 8">JCM 14343</strain>
    </source>
</reference>
<keyword evidence="4" id="KW-0175">Coiled coil</keyword>
<feature type="coiled-coil region" evidence="4">
    <location>
        <begin position="144"/>
        <end position="174"/>
    </location>
</feature>
<evidence type="ECO:0000256" key="5">
    <source>
        <dbReference type="SAM" id="MobiDB-lite"/>
    </source>
</evidence>
<dbReference type="EMBL" id="BLAH01000096">
    <property type="protein sequence ID" value="GES38692.1"/>
    <property type="molecule type" value="Genomic_DNA"/>
</dbReference>
<dbReference type="Pfam" id="PF04586">
    <property type="entry name" value="Peptidase_S78"/>
    <property type="match status" value="1"/>
</dbReference>
<comment type="caution">
    <text evidence="7">The sequence shown here is derived from an EMBL/GenBank/DDBJ whole genome shotgun (WGS) entry which is preliminary data.</text>
</comment>
<keyword evidence="3" id="KW-0378">Hydrolase</keyword>
<protein>
    <recommendedName>
        <fullName evidence="6">Prohead serine protease domain-containing protein</fullName>
    </recommendedName>
</protein>
<gene>
    <name evidence="7" type="ORF">RAJCM14343_3957</name>
</gene>
<proteinExistence type="predicted"/>
<feature type="region of interest" description="Disordered" evidence="5">
    <location>
        <begin position="186"/>
        <end position="249"/>
    </location>
</feature>
<evidence type="ECO:0000313" key="8">
    <source>
        <dbReference type="Proteomes" id="UP000325466"/>
    </source>
</evidence>
<accession>A0ABQ0YQ27</accession>
<evidence type="ECO:0000256" key="2">
    <source>
        <dbReference type="ARBA" id="ARBA00022670"/>
    </source>
</evidence>
<name>A0ABQ0YQ27_9NOCA</name>
<evidence type="ECO:0000259" key="6">
    <source>
        <dbReference type="Pfam" id="PF04586"/>
    </source>
</evidence>
<evidence type="ECO:0000256" key="1">
    <source>
        <dbReference type="ARBA" id="ARBA00022612"/>
    </source>
</evidence>
<sequence>MQNPLLILNHDSSDISNGVGQAEELWYDADDDATYGRFKVMTEVSEKAALAWKLIKAGILRTVSVGFIPDDIEWTDDGTPILKNNKLLETSLVLVPANPRAVALGIKSGLLTRKDAGYIQESMRKELEFIDQQLKSEDAPEGQEKQVEEVISKLDKALEAIEETSTKLAELDTKFESVSTELETIKSTVGEVKAKQEETPTPPAKGGDDDQPGAGAEVEIDEDAELTPEQQAEFEAELAEQLTEGDSEE</sequence>
<keyword evidence="1" id="KW-1188">Viral release from host cell</keyword>
<feature type="domain" description="Prohead serine protease" evidence="6">
    <location>
        <begin position="6"/>
        <end position="102"/>
    </location>
</feature>
<keyword evidence="2" id="KW-0645">Protease</keyword>
<evidence type="ECO:0000313" key="7">
    <source>
        <dbReference type="EMBL" id="GES38692.1"/>
    </source>
</evidence>